<accession>A0ABD6DER6</accession>
<dbReference type="PANTHER" id="PTHR43221">
    <property type="entry name" value="PROTEASE HTPX"/>
    <property type="match status" value="1"/>
</dbReference>
<keyword evidence="5 10" id="KW-0378">Hydrolase</keyword>
<sequence>MQHTGLKLRMAFVGTILFGFYSALALVALSVFGTGVWPFVAVGTLLFVGFQYKFGKWAALRSVGAQDMPEDEFREIHRMVEELSADMEIEKPKLKLARMGVPNAFATGRKGAGVVVVSTELLQVLEPDEVEAVLAHELAHIKNRDVVTMVVGQSVAAMVGMAVQLVVILAGDNAIVDWILGWIAGMVAQMLVMVFVLAISRYREYVADADARQYVGSGDPLARALQKIQVSSENAGETRIDDSTAALCIFGSDKGLLRRILSTHPPVEKRIERLQS</sequence>
<dbReference type="PANTHER" id="PTHR43221:SF2">
    <property type="entry name" value="PROTEASE HTPX HOMOLOG"/>
    <property type="match status" value="1"/>
</dbReference>
<evidence type="ECO:0000256" key="8">
    <source>
        <dbReference type="ARBA" id="ARBA00023049"/>
    </source>
</evidence>
<evidence type="ECO:0000256" key="2">
    <source>
        <dbReference type="ARBA" id="ARBA00022670"/>
    </source>
</evidence>
<keyword evidence="14" id="KW-1185">Reference proteome</keyword>
<dbReference type="Gene3D" id="3.30.2010.10">
    <property type="entry name" value="Metalloproteases ('zincins'), catalytic domain"/>
    <property type="match status" value="1"/>
</dbReference>
<dbReference type="GO" id="GO:0006508">
    <property type="term" value="P:proteolysis"/>
    <property type="evidence" value="ECO:0007669"/>
    <property type="project" value="UniProtKB-KW"/>
</dbReference>
<dbReference type="InterPro" id="IPR050083">
    <property type="entry name" value="HtpX_protease"/>
</dbReference>
<gene>
    <name evidence="13" type="ORF">ACFSBL_02015</name>
</gene>
<feature type="transmembrane region" description="Helical" evidence="11">
    <location>
        <begin position="146"/>
        <end position="167"/>
    </location>
</feature>
<reference evidence="13 14" key="1">
    <citation type="journal article" date="2019" name="Int. J. Syst. Evol. Microbiol.">
        <title>The Global Catalogue of Microorganisms (GCM) 10K type strain sequencing project: providing services to taxonomists for standard genome sequencing and annotation.</title>
        <authorList>
            <consortium name="The Broad Institute Genomics Platform"/>
            <consortium name="The Broad Institute Genome Sequencing Center for Infectious Disease"/>
            <person name="Wu L."/>
            <person name="Ma J."/>
        </authorList>
    </citation>
    <scope>NUCLEOTIDE SEQUENCE [LARGE SCALE GENOMIC DNA]</scope>
    <source>
        <strain evidence="13 14">CGMCC 1.10390</strain>
    </source>
</reference>
<evidence type="ECO:0000256" key="9">
    <source>
        <dbReference type="ARBA" id="ARBA00023136"/>
    </source>
</evidence>
<evidence type="ECO:0000313" key="14">
    <source>
        <dbReference type="Proteomes" id="UP001597034"/>
    </source>
</evidence>
<comment type="caution">
    <text evidence="13">The sequence shown here is derived from an EMBL/GenBank/DDBJ whole genome shotgun (WGS) entry which is preliminary data.</text>
</comment>
<dbReference type="Proteomes" id="UP001597034">
    <property type="component" value="Unassembled WGS sequence"/>
</dbReference>
<evidence type="ECO:0000256" key="5">
    <source>
        <dbReference type="ARBA" id="ARBA00022801"/>
    </source>
</evidence>
<keyword evidence="1" id="KW-1003">Cell membrane</keyword>
<keyword evidence="7 11" id="KW-1133">Transmembrane helix</keyword>
<evidence type="ECO:0000256" key="4">
    <source>
        <dbReference type="ARBA" id="ARBA00022723"/>
    </source>
</evidence>
<dbReference type="Pfam" id="PF01435">
    <property type="entry name" value="Peptidase_M48"/>
    <property type="match status" value="1"/>
</dbReference>
<evidence type="ECO:0000313" key="13">
    <source>
        <dbReference type="EMBL" id="MFD1644447.1"/>
    </source>
</evidence>
<dbReference type="EMBL" id="JBHUDO010000001">
    <property type="protein sequence ID" value="MFD1644447.1"/>
    <property type="molecule type" value="Genomic_DNA"/>
</dbReference>
<dbReference type="RefSeq" id="WP_256399716.1">
    <property type="nucleotide sequence ID" value="NZ_JANHJR010000002.1"/>
</dbReference>
<keyword evidence="3 11" id="KW-0812">Transmembrane</keyword>
<evidence type="ECO:0000256" key="7">
    <source>
        <dbReference type="ARBA" id="ARBA00022989"/>
    </source>
</evidence>
<keyword evidence="2 10" id="KW-0645">Protease</keyword>
<evidence type="ECO:0000256" key="3">
    <source>
        <dbReference type="ARBA" id="ARBA00022692"/>
    </source>
</evidence>
<dbReference type="InterPro" id="IPR001915">
    <property type="entry name" value="Peptidase_M48"/>
</dbReference>
<feature type="transmembrane region" description="Helical" evidence="11">
    <location>
        <begin position="179"/>
        <end position="199"/>
    </location>
</feature>
<name>A0ABD6DER6_9EURY</name>
<keyword evidence="8 10" id="KW-0482">Metalloprotease</keyword>
<evidence type="ECO:0000256" key="6">
    <source>
        <dbReference type="ARBA" id="ARBA00022833"/>
    </source>
</evidence>
<evidence type="ECO:0000259" key="12">
    <source>
        <dbReference type="Pfam" id="PF01435"/>
    </source>
</evidence>
<evidence type="ECO:0000256" key="11">
    <source>
        <dbReference type="SAM" id="Phobius"/>
    </source>
</evidence>
<evidence type="ECO:0000256" key="1">
    <source>
        <dbReference type="ARBA" id="ARBA00022475"/>
    </source>
</evidence>
<comment type="similarity">
    <text evidence="10">Belongs to the peptidase M48 family.</text>
</comment>
<keyword evidence="9 11" id="KW-0472">Membrane</keyword>
<evidence type="ECO:0000256" key="10">
    <source>
        <dbReference type="RuleBase" id="RU003983"/>
    </source>
</evidence>
<dbReference type="GO" id="GO:0008237">
    <property type="term" value="F:metallopeptidase activity"/>
    <property type="evidence" value="ECO:0007669"/>
    <property type="project" value="UniProtKB-KW"/>
</dbReference>
<dbReference type="GO" id="GO:0046872">
    <property type="term" value="F:metal ion binding"/>
    <property type="evidence" value="ECO:0007669"/>
    <property type="project" value="UniProtKB-KW"/>
</dbReference>
<comment type="cofactor">
    <cofactor evidence="10">
        <name>Zn(2+)</name>
        <dbReference type="ChEBI" id="CHEBI:29105"/>
    </cofactor>
    <text evidence="10">Binds 1 zinc ion per subunit.</text>
</comment>
<dbReference type="AlphaFoldDB" id="A0ABD6DER6"/>
<dbReference type="EC" id="3.4.24.-" evidence="13"/>
<feature type="transmembrane region" description="Helical" evidence="11">
    <location>
        <begin position="35"/>
        <end position="52"/>
    </location>
</feature>
<protein>
    <submittedName>
        <fullName evidence="13">M48 family metallopeptidase</fullName>
        <ecNumber evidence="13">3.4.24.-</ecNumber>
    </submittedName>
</protein>
<feature type="transmembrane region" description="Helical" evidence="11">
    <location>
        <begin position="12"/>
        <end position="29"/>
    </location>
</feature>
<feature type="domain" description="Peptidase M48" evidence="12">
    <location>
        <begin position="72"/>
        <end position="275"/>
    </location>
</feature>
<proteinExistence type="inferred from homology"/>
<organism evidence="13 14">
    <name type="scientific">Haloarchaeobius litoreus</name>
    <dbReference type="NCBI Taxonomy" id="755306"/>
    <lineage>
        <taxon>Archaea</taxon>
        <taxon>Methanobacteriati</taxon>
        <taxon>Methanobacteriota</taxon>
        <taxon>Stenosarchaea group</taxon>
        <taxon>Halobacteria</taxon>
        <taxon>Halobacteriales</taxon>
        <taxon>Halorubellaceae</taxon>
        <taxon>Haloarchaeobius</taxon>
    </lineage>
</organism>
<keyword evidence="4" id="KW-0479">Metal-binding</keyword>
<keyword evidence="6 10" id="KW-0862">Zinc</keyword>